<dbReference type="Gene3D" id="3.40.395.10">
    <property type="entry name" value="Adenoviral Proteinase, Chain A"/>
    <property type="match status" value="1"/>
</dbReference>
<evidence type="ECO:0000313" key="7">
    <source>
        <dbReference type="Proteomes" id="UP001497623"/>
    </source>
</evidence>
<name>A0AAV2PL23_MEGNR</name>
<organism evidence="6 7">
    <name type="scientific">Meganyctiphanes norvegica</name>
    <name type="common">Northern krill</name>
    <name type="synonym">Thysanopoda norvegica</name>
    <dbReference type="NCBI Taxonomy" id="48144"/>
    <lineage>
        <taxon>Eukaryota</taxon>
        <taxon>Metazoa</taxon>
        <taxon>Ecdysozoa</taxon>
        <taxon>Arthropoda</taxon>
        <taxon>Crustacea</taxon>
        <taxon>Multicrustacea</taxon>
        <taxon>Malacostraca</taxon>
        <taxon>Eumalacostraca</taxon>
        <taxon>Eucarida</taxon>
        <taxon>Euphausiacea</taxon>
        <taxon>Euphausiidae</taxon>
        <taxon>Meganyctiphanes</taxon>
    </lineage>
</organism>
<evidence type="ECO:0000256" key="2">
    <source>
        <dbReference type="ARBA" id="ARBA00022670"/>
    </source>
</evidence>
<evidence type="ECO:0000313" key="6">
    <source>
        <dbReference type="EMBL" id="CAL4060256.1"/>
    </source>
</evidence>
<evidence type="ECO:0000259" key="5">
    <source>
        <dbReference type="PROSITE" id="PS50600"/>
    </source>
</evidence>
<gene>
    <name evidence="6" type="ORF">MNOR_LOCUS1184</name>
</gene>
<dbReference type="PROSITE" id="PS50600">
    <property type="entry name" value="ULP_PROTEASE"/>
    <property type="match status" value="1"/>
</dbReference>
<dbReference type="Proteomes" id="UP001497623">
    <property type="component" value="Unassembled WGS sequence"/>
</dbReference>
<dbReference type="InterPro" id="IPR003653">
    <property type="entry name" value="Peptidase_C48_C"/>
</dbReference>
<dbReference type="InterPro" id="IPR038765">
    <property type="entry name" value="Papain-like_cys_pep_sf"/>
</dbReference>
<dbReference type="InterPro" id="IPR044613">
    <property type="entry name" value="Nep1/2-like"/>
</dbReference>
<comment type="caution">
    <text evidence="6">The sequence shown here is derived from an EMBL/GenBank/DDBJ whole genome shotgun (WGS) entry which is preliminary data.</text>
</comment>
<keyword evidence="4" id="KW-0788">Thiol protease</keyword>
<keyword evidence="3" id="KW-0378">Hydrolase</keyword>
<dbReference type="PANTHER" id="PTHR46468:SF1">
    <property type="entry name" value="SENTRIN-SPECIFIC PROTEASE 8"/>
    <property type="match status" value="1"/>
</dbReference>
<dbReference type="GO" id="GO:0000338">
    <property type="term" value="P:protein deneddylation"/>
    <property type="evidence" value="ECO:0007669"/>
    <property type="project" value="TreeGrafter"/>
</dbReference>
<dbReference type="Pfam" id="PF02902">
    <property type="entry name" value="Peptidase_C48"/>
    <property type="match status" value="1"/>
</dbReference>
<dbReference type="AlphaFoldDB" id="A0AAV2PL23"/>
<sequence length="122" mass="13937">MPVNDNNSASVGVNHWSLLIFSRHDDTWYHVDSNHGSNRKHARHLASKVNMYLNGNKQPNLTEIKFCQQNNSYDCGAYTMLYAQMAARRAIEGNSLDNLKVEVSEPNKLRDTIFNLILLESN</sequence>
<proteinExistence type="inferred from homology"/>
<accession>A0AAV2PL23</accession>
<dbReference type="GO" id="GO:0006508">
    <property type="term" value="P:proteolysis"/>
    <property type="evidence" value="ECO:0007669"/>
    <property type="project" value="UniProtKB-KW"/>
</dbReference>
<dbReference type="SUPFAM" id="SSF54001">
    <property type="entry name" value="Cysteine proteinases"/>
    <property type="match status" value="1"/>
</dbReference>
<evidence type="ECO:0000256" key="4">
    <source>
        <dbReference type="ARBA" id="ARBA00022807"/>
    </source>
</evidence>
<feature type="domain" description="Ubiquitin-like protease family profile" evidence="5">
    <location>
        <begin position="1"/>
        <end position="86"/>
    </location>
</feature>
<dbReference type="GO" id="GO:0019784">
    <property type="term" value="F:deNEDDylase activity"/>
    <property type="evidence" value="ECO:0007669"/>
    <property type="project" value="InterPro"/>
</dbReference>
<reference evidence="6 7" key="1">
    <citation type="submission" date="2024-05" db="EMBL/GenBank/DDBJ databases">
        <authorList>
            <person name="Wallberg A."/>
        </authorList>
    </citation>
    <scope>NUCLEOTIDE SEQUENCE [LARGE SCALE GENOMIC DNA]</scope>
</reference>
<evidence type="ECO:0000256" key="3">
    <source>
        <dbReference type="ARBA" id="ARBA00022801"/>
    </source>
</evidence>
<comment type="similarity">
    <text evidence="1">Belongs to the peptidase C48 family.</text>
</comment>
<dbReference type="PANTHER" id="PTHR46468">
    <property type="entry name" value="SENTRIN-SPECIFIC PROTEASE 8"/>
    <property type="match status" value="1"/>
</dbReference>
<keyword evidence="7" id="KW-1185">Reference proteome</keyword>
<dbReference type="GO" id="GO:0008234">
    <property type="term" value="F:cysteine-type peptidase activity"/>
    <property type="evidence" value="ECO:0007669"/>
    <property type="project" value="UniProtKB-KW"/>
</dbReference>
<protein>
    <recommendedName>
        <fullName evidence="5">Ubiquitin-like protease family profile domain-containing protein</fullName>
    </recommendedName>
</protein>
<evidence type="ECO:0000256" key="1">
    <source>
        <dbReference type="ARBA" id="ARBA00005234"/>
    </source>
</evidence>
<keyword evidence="2" id="KW-0645">Protease</keyword>
<dbReference type="EMBL" id="CAXKWB010000301">
    <property type="protein sequence ID" value="CAL4060256.1"/>
    <property type="molecule type" value="Genomic_DNA"/>
</dbReference>